<dbReference type="AlphaFoldDB" id="W9NDD1"/>
<reference evidence="1" key="2">
    <citation type="submission" date="2012-05" db="EMBL/GenBank/DDBJ databases">
        <title>Annotation of the Genome Sequence of Fusarium oxysporum HDV247.</title>
        <authorList>
            <consortium name="The Broad Institute Genomics Platform"/>
            <person name="Ma L.-J."/>
            <person name="Corby-Kistler H."/>
            <person name="Broz K."/>
            <person name="Gale L.R."/>
            <person name="Jonkers W."/>
            <person name="O'Donnell K."/>
            <person name="Ploetz R."/>
            <person name="Steinberg C."/>
            <person name="Schwartz D.C."/>
            <person name="VanEtten H."/>
            <person name="Zhou S."/>
            <person name="Young S.K."/>
            <person name="Zeng Q."/>
            <person name="Gargeya S."/>
            <person name="Fitzgerald M."/>
            <person name="Abouelleil A."/>
            <person name="Alvarado L."/>
            <person name="Chapman S.B."/>
            <person name="Gainer-Dewar J."/>
            <person name="Goldberg J."/>
            <person name="Griggs A."/>
            <person name="Gujja S."/>
            <person name="Hansen M."/>
            <person name="Howarth C."/>
            <person name="Imamovic A."/>
            <person name="Ireland A."/>
            <person name="Larimer J."/>
            <person name="McCowan C."/>
            <person name="Murphy C."/>
            <person name="Pearson M."/>
            <person name="Poon T.W."/>
            <person name="Priest M."/>
            <person name="Roberts A."/>
            <person name="Saif S."/>
            <person name="Shea T."/>
            <person name="Sykes S."/>
            <person name="Wortman J."/>
            <person name="Nusbaum C."/>
            <person name="Birren B."/>
        </authorList>
    </citation>
    <scope>NUCLEOTIDE SEQUENCE</scope>
    <source>
        <strain evidence="1">HDV247</strain>
    </source>
</reference>
<dbReference type="EMBL" id="JH651037">
    <property type="protein sequence ID" value="EXA30699.1"/>
    <property type="molecule type" value="Genomic_DNA"/>
</dbReference>
<name>W9NDD1_FUSOX</name>
<accession>W9NDD1</accession>
<gene>
    <name evidence="1" type="ORF">FOVG_17918</name>
</gene>
<dbReference type="OrthoDB" id="10469995at2759"/>
<evidence type="ECO:0000313" key="1">
    <source>
        <dbReference type="EMBL" id="EXA30699.1"/>
    </source>
</evidence>
<protein>
    <submittedName>
        <fullName evidence="1">Uncharacterized protein</fullName>
    </submittedName>
</protein>
<organism evidence="1">
    <name type="scientific">Fusarium oxysporum f. sp. pisi HDV247</name>
    <dbReference type="NCBI Taxonomy" id="1080344"/>
    <lineage>
        <taxon>Eukaryota</taxon>
        <taxon>Fungi</taxon>
        <taxon>Dikarya</taxon>
        <taxon>Ascomycota</taxon>
        <taxon>Pezizomycotina</taxon>
        <taxon>Sordariomycetes</taxon>
        <taxon>Hypocreomycetidae</taxon>
        <taxon>Hypocreales</taxon>
        <taxon>Nectriaceae</taxon>
        <taxon>Fusarium</taxon>
        <taxon>Fusarium oxysporum species complex</taxon>
    </lineage>
</organism>
<dbReference type="HOGENOM" id="CLU_918420_0_0_1"/>
<sequence length="303" mass="34868">MADLTLDDYLSFSLRLRRGLVYYDGNEQKLDTVINSVSELRDELTIMRDWTCLANELRRGERKPHRTKRIIEYAKAAFDENSKKYSKEQRKPFKDLQQASLLTNVLVAAAVETKNIAGFSETMVKYILNHGDDFIQRRKLVPYFQYPPFCRALWPNQNKEASAKCWGQQMTDFENACSTKALVESKGKKRKDRFNDVTTEPQTVEGSVVANEVTTEPQTVESSVVPDQPSWLQIPGEADIYRVQLNYIAELISRRLSLIHPTTDLTVPIHGEDCFVMLCVKGEAGDYLIRQPGTRNTFRCERR</sequence>
<dbReference type="Proteomes" id="UP000030751">
    <property type="component" value="Unassembled WGS sequence"/>
</dbReference>
<reference evidence="1" key="1">
    <citation type="submission" date="2011-10" db="EMBL/GenBank/DDBJ databases">
        <title>The Genome Sequence of Fusarium oxysporum HDV247.</title>
        <authorList>
            <consortium name="The Broad Institute Genome Sequencing Platform"/>
            <person name="Ma L.-J."/>
            <person name="Gale L.R."/>
            <person name="Schwartz D.C."/>
            <person name="Zhou S."/>
            <person name="Corby-Kistler H."/>
            <person name="Young S.K."/>
            <person name="Zeng Q."/>
            <person name="Gargeya S."/>
            <person name="Fitzgerald M."/>
            <person name="Haas B."/>
            <person name="Abouelleil A."/>
            <person name="Alvarado L."/>
            <person name="Arachchi H.M."/>
            <person name="Berlin A."/>
            <person name="Brown A."/>
            <person name="Chapman S.B."/>
            <person name="Chen Z."/>
            <person name="Dunbar C."/>
            <person name="Freedman E."/>
            <person name="Gearin G."/>
            <person name="Goldberg J."/>
            <person name="Griggs A."/>
            <person name="Gujja S."/>
            <person name="Heiman D."/>
            <person name="Howarth C."/>
            <person name="Larson L."/>
            <person name="Lui A."/>
            <person name="MacDonald P.J.P."/>
            <person name="Montmayeur A."/>
            <person name="Murphy C."/>
            <person name="Neiman D."/>
            <person name="Pearson M."/>
            <person name="Priest M."/>
            <person name="Roberts A."/>
            <person name="Saif S."/>
            <person name="Shea T."/>
            <person name="Shenoy N."/>
            <person name="Sisk P."/>
            <person name="Stolte C."/>
            <person name="Sykes S."/>
            <person name="Wortman J."/>
            <person name="Nusbaum C."/>
            <person name="Birren B."/>
        </authorList>
    </citation>
    <scope>NUCLEOTIDE SEQUENCE [LARGE SCALE GENOMIC DNA]</scope>
    <source>
        <strain evidence="1">HDV247</strain>
    </source>
</reference>
<proteinExistence type="predicted"/>